<keyword evidence="2" id="KW-0813">Transport</keyword>
<evidence type="ECO:0000256" key="4">
    <source>
        <dbReference type="ARBA" id="ARBA00022927"/>
    </source>
</evidence>
<evidence type="ECO:0000256" key="2">
    <source>
        <dbReference type="ARBA" id="ARBA00022448"/>
    </source>
</evidence>
<dbReference type="Proteomes" id="UP000073601">
    <property type="component" value="Unassembled WGS sequence"/>
</dbReference>
<keyword evidence="3 5" id="KW-0732">Signal</keyword>
<keyword evidence="6" id="KW-0449">Lipoprotein</keyword>
<evidence type="ECO:0000256" key="1">
    <source>
        <dbReference type="ARBA" id="ARBA00011245"/>
    </source>
</evidence>
<evidence type="ECO:0000313" key="7">
    <source>
        <dbReference type="Proteomes" id="UP000073601"/>
    </source>
</evidence>
<feature type="signal peptide" evidence="5">
    <location>
        <begin position="1"/>
        <end position="23"/>
    </location>
</feature>
<dbReference type="SUPFAM" id="SSF89392">
    <property type="entry name" value="Prokaryotic lipoproteins and lipoprotein localization factors"/>
    <property type="match status" value="1"/>
</dbReference>
<dbReference type="PANTHER" id="PTHR35869">
    <property type="entry name" value="OUTER-MEMBRANE LIPOPROTEIN CARRIER PROTEIN"/>
    <property type="match status" value="1"/>
</dbReference>
<accession>A0A128EXL1</accession>
<dbReference type="CDD" id="cd16325">
    <property type="entry name" value="LolA"/>
    <property type="match status" value="1"/>
</dbReference>
<dbReference type="Pfam" id="PF03548">
    <property type="entry name" value="LolA"/>
    <property type="match status" value="1"/>
</dbReference>
<keyword evidence="4" id="KW-0653">Protein transport</keyword>
<dbReference type="PANTHER" id="PTHR35869:SF1">
    <property type="entry name" value="OUTER-MEMBRANE LIPOPROTEIN CARRIER PROTEIN"/>
    <property type="match status" value="1"/>
</dbReference>
<dbReference type="AlphaFoldDB" id="A0A128EXL1"/>
<comment type="subunit">
    <text evidence="1">Monomer.</text>
</comment>
<evidence type="ECO:0000313" key="6">
    <source>
        <dbReference type="EMBL" id="CZF78736.1"/>
    </source>
</evidence>
<proteinExistence type="predicted"/>
<name>A0A128EXL1_9GAMM</name>
<protein>
    <submittedName>
        <fullName evidence="6">Outer-membrane lipoprotein carrier protein</fullName>
    </submittedName>
</protein>
<dbReference type="GO" id="GO:0015031">
    <property type="term" value="P:protein transport"/>
    <property type="evidence" value="ECO:0007669"/>
    <property type="project" value="UniProtKB-KW"/>
</dbReference>
<dbReference type="Gene3D" id="2.50.20.10">
    <property type="entry name" value="Lipoprotein localisation LolA/LolB/LppX"/>
    <property type="match status" value="1"/>
</dbReference>
<dbReference type="InterPro" id="IPR029046">
    <property type="entry name" value="LolA/LolB/LppX"/>
</dbReference>
<reference evidence="7" key="1">
    <citation type="submission" date="2016-02" db="EMBL/GenBank/DDBJ databases">
        <authorList>
            <person name="Rodrigo-Torres Lidia"/>
            <person name="Arahal R.David."/>
        </authorList>
    </citation>
    <scope>NUCLEOTIDE SEQUENCE [LARGE SCALE GENOMIC DNA]</scope>
    <source>
        <strain evidence="7">CECT 8713</strain>
    </source>
</reference>
<gene>
    <name evidence="6" type="primary">lolA_1</name>
    <name evidence="6" type="ORF">GMA8713_00693</name>
</gene>
<dbReference type="RefSeq" id="WP_062705734.1">
    <property type="nucleotide sequence ID" value="NZ_CAWRCI010000004.1"/>
</dbReference>
<dbReference type="InterPro" id="IPR004564">
    <property type="entry name" value="OM_lipoprot_carrier_LolA-like"/>
</dbReference>
<evidence type="ECO:0000256" key="5">
    <source>
        <dbReference type="SAM" id="SignalP"/>
    </source>
</evidence>
<feature type="chain" id="PRO_5007281797" evidence="5">
    <location>
        <begin position="24"/>
        <end position="204"/>
    </location>
</feature>
<dbReference type="OrthoDB" id="5700849at2"/>
<sequence>MLRKLVTALLTVSLMISSPLTWAFGLSDLQNTLEKSAVISGDFEQTKEIAMLSKPLVSNGNFVLSDKQGLLWLQTTPFPVTLILSDQTLRQKMPGQAEQVIHAKDNPMAFYFSDLFLGLFHADADVLTQQFSYELDGSPEAWTLVLTPTEAPLTKVFSQITLSGSHNIDALTMEELRGDKTTVTFSNIQHASALTDEERRAFND</sequence>
<organism evidence="6 7">
    <name type="scientific">Grimontia marina</name>
    <dbReference type="NCBI Taxonomy" id="646534"/>
    <lineage>
        <taxon>Bacteria</taxon>
        <taxon>Pseudomonadati</taxon>
        <taxon>Pseudomonadota</taxon>
        <taxon>Gammaproteobacteria</taxon>
        <taxon>Vibrionales</taxon>
        <taxon>Vibrionaceae</taxon>
        <taxon>Grimontia</taxon>
    </lineage>
</organism>
<dbReference type="EMBL" id="FIZY01000004">
    <property type="protein sequence ID" value="CZF78736.1"/>
    <property type="molecule type" value="Genomic_DNA"/>
</dbReference>
<keyword evidence="7" id="KW-1185">Reference proteome</keyword>
<evidence type="ECO:0000256" key="3">
    <source>
        <dbReference type="ARBA" id="ARBA00022729"/>
    </source>
</evidence>